<feature type="compositionally biased region" description="Basic residues" evidence="1">
    <location>
        <begin position="115"/>
        <end position="124"/>
    </location>
</feature>
<dbReference type="Proteomes" id="UP000007752">
    <property type="component" value="Chromosome 10"/>
</dbReference>
<evidence type="ECO:0000313" key="4">
    <source>
        <dbReference type="EMBL" id="EAZ16247.1"/>
    </source>
</evidence>
<proteinExistence type="predicted"/>
<reference evidence="5" key="5">
    <citation type="journal article" date="2008" name="Nucleic Acids Res.">
        <title>The rice annotation project database (RAP-DB): 2008 update.</title>
        <authorList>
            <consortium name="The rice annotation project (RAP)"/>
        </authorList>
    </citation>
    <scope>GENOME REANNOTATION</scope>
    <source>
        <strain evidence="5">cv. Nipponbare</strain>
    </source>
</reference>
<evidence type="ECO:0000313" key="5">
    <source>
        <dbReference type="Proteomes" id="UP000000763"/>
    </source>
</evidence>
<reference evidence="3" key="1">
    <citation type="journal article" date="2002" name="Nature">
        <title>Sequence and analysis of rice chromosome 4.</title>
        <authorList>
            <person name="Feng Q."/>
            <person name="Zhang Y."/>
            <person name="Hao P."/>
            <person name="Wang S."/>
            <person name="Fu G."/>
            <person name="Huang Y."/>
            <person name="Li Y."/>
            <person name="Zhu J."/>
            <person name="Liu Y."/>
            <person name="Hu X."/>
            <person name="Jia P."/>
            <person name="Zhang Y."/>
            <person name="Zhao Q."/>
            <person name="Ying K."/>
            <person name="Yu S."/>
            <person name="Tang Y."/>
            <person name="Weng Q."/>
            <person name="Zhang L."/>
            <person name="Lu Y."/>
            <person name="Mu J."/>
            <person name="Lu Y."/>
            <person name="Zhang L.S."/>
            <person name="Yu Z."/>
            <person name="Fan D."/>
            <person name="Liu X."/>
            <person name="Lu T."/>
            <person name="Li C."/>
            <person name="Wu Y."/>
            <person name="Sun T."/>
            <person name="Lei H."/>
            <person name="Li T."/>
            <person name="Hu H."/>
            <person name="Guan J."/>
            <person name="Wu M."/>
            <person name="Zhang R."/>
            <person name="Zhou B."/>
            <person name="Chen Z."/>
            <person name="Chen L."/>
            <person name="Jin Z."/>
            <person name="Wang R."/>
            <person name="Yin H."/>
            <person name="Cai Z."/>
            <person name="Ren S."/>
            <person name="Lv G."/>
            <person name="Gu W."/>
            <person name="Zhu G."/>
            <person name="Tu Y."/>
            <person name="Jia J."/>
            <person name="Zhang Y."/>
            <person name="Chen J."/>
            <person name="Kang H."/>
            <person name="Chen X."/>
            <person name="Shao C."/>
            <person name="Sun Y."/>
            <person name="Hu Q."/>
            <person name="Zhang X."/>
            <person name="Zhang W."/>
            <person name="Wang L."/>
            <person name="Ding C."/>
            <person name="Sheng H."/>
            <person name="Gu J."/>
            <person name="Chen S."/>
            <person name="Ni L."/>
            <person name="Zhu F."/>
            <person name="Chen W."/>
            <person name="Lan L."/>
            <person name="Lai Y."/>
            <person name="Cheng Z."/>
            <person name="Gu M."/>
            <person name="Jiang J."/>
            <person name="Li J."/>
            <person name="Hong G."/>
            <person name="Xue Y."/>
            <person name="Han B."/>
        </authorList>
    </citation>
    <scope>NUCLEOTIDE SEQUENCE</scope>
</reference>
<reference evidence="3" key="4">
    <citation type="submission" date="2005-01" db="EMBL/GenBank/DDBJ databases">
        <authorList>
            <person name="Han B."/>
            <person name="Feng Q."/>
            <person name="Huang Y.C."/>
            <person name="Li Y."/>
            <person name="Zhu J.J."/>
            <person name="Zhao Q."/>
            <person name="Hu X."/>
            <person name="Liu Y.L."/>
            <person name="Mu J."/>
            <person name="Yu Z."/>
            <person name="Chen L."/>
            <person name="Fan D.L."/>
            <person name="Weng Q.J."/>
            <person name="Zhang L."/>
            <person name="Lu Y.Q."/>
            <person name="Yu S.L."/>
            <person name="Liu X.H."/>
            <person name="Lu T.T."/>
            <person name="Zhang Y.J."/>
            <person name="Lu Y."/>
            <person name="Li C."/>
            <person name="Li T."/>
            <person name="Zhang Y."/>
            <person name="Hu H."/>
            <person name="Jia P.X."/>
            <person name="Qian Y.M."/>
            <person name="Ying K."/>
            <person name="Zhou B."/>
            <person name="Chen Z.H."/>
            <person name="Hao P."/>
            <person name="Zhang L."/>
            <person name="Wu M."/>
            <person name="Zhang R.Q."/>
            <person name="Guan J.P."/>
            <person name="Fu G."/>
            <person name="Wang S.Y."/>
            <person name="Ren S.X."/>
            <person name="Lv G."/>
            <person name="Lin W."/>
            <person name="Gu W.Q."/>
            <person name="Zhu G.F."/>
            <person name="Tu Y.F."/>
            <person name="Jia J."/>
            <person name="Yin H.F."/>
            <person name="Zhang Y."/>
            <person name="Cai Z."/>
            <person name="Chen J."/>
            <person name="Kang H."/>
            <person name="Chen X.Y."/>
            <person name="Shao C.Y."/>
            <person name="Sun Y."/>
            <person name="Hu Q.P."/>
            <person name="Zhang X.L."/>
            <person name="Zhang W."/>
            <person name="Wang L.J."/>
            <person name="Ding C.W."/>
            <person name="Sheng H.H."/>
            <person name="Gu J.L."/>
            <person name="Chen S.T."/>
            <person name="Ni L."/>
            <person name="Zhu F.H."/>
            <person name="Hong G.F."/>
        </authorList>
    </citation>
    <scope>NUCLEOTIDE SEQUENCE</scope>
</reference>
<reference evidence="4" key="3">
    <citation type="journal article" date="2005" name="PLoS Biol.">
        <title>The genomes of Oryza sativa: a history of duplications.</title>
        <authorList>
            <person name="Yu J."/>
            <person name="Wang J."/>
            <person name="Lin W."/>
            <person name="Li S."/>
            <person name="Li H."/>
            <person name="Zhou J."/>
            <person name="Ni P."/>
            <person name="Dong W."/>
            <person name="Hu S."/>
            <person name="Zeng C."/>
            <person name="Zhang J."/>
            <person name="Zhang Y."/>
            <person name="Li R."/>
            <person name="Xu Z."/>
            <person name="Li S."/>
            <person name="Li X."/>
            <person name="Zheng H."/>
            <person name="Cong L."/>
            <person name="Lin L."/>
            <person name="Yin J."/>
            <person name="Geng J."/>
            <person name="Li G."/>
            <person name="Shi J."/>
            <person name="Liu J."/>
            <person name="Lv H."/>
            <person name="Li J."/>
            <person name="Wang J."/>
            <person name="Deng Y."/>
            <person name="Ran L."/>
            <person name="Shi X."/>
            <person name="Wang X."/>
            <person name="Wu Q."/>
            <person name="Li C."/>
            <person name="Ren X."/>
            <person name="Wang J."/>
            <person name="Wang X."/>
            <person name="Li D."/>
            <person name="Liu D."/>
            <person name="Zhang X."/>
            <person name="Ji Z."/>
            <person name="Zhao W."/>
            <person name="Sun Y."/>
            <person name="Zhang Z."/>
            <person name="Bao J."/>
            <person name="Han Y."/>
            <person name="Dong L."/>
            <person name="Ji J."/>
            <person name="Chen P."/>
            <person name="Wu S."/>
            <person name="Liu J."/>
            <person name="Xiao Y."/>
            <person name="Bu D."/>
            <person name="Tan J."/>
            <person name="Yang L."/>
            <person name="Ye C."/>
            <person name="Zhang J."/>
            <person name="Xu J."/>
            <person name="Zhou Y."/>
            <person name="Yu Y."/>
            <person name="Zhang B."/>
            <person name="Zhuang S."/>
            <person name="Wei H."/>
            <person name="Liu B."/>
            <person name="Lei M."/>
            <person name="Yu H."/>
            <person name="Li Y."/>
            <person name="Xu H."/>
            <person name="Wei S."/>
            <person name="He X."/>
            <person name="Fang L."/>
            <person name="Zhang Z."/>
            <person name="Zhang Y."/>
            <person name="Huang X."/>
            <person name="Su Z."/>
            <person name="Tong W."/>
            <person name="Li J."/>
            <person name="Tong Z."/>
            <person name="Li S."/>
            <person name="Ye J."/>
            <person name="Wang L."/>
            <person name="Fang L."/>
            <person name="Lei T."/>
            <person name="Chen C."/>
            <person name="Chen H."/>
            <person name="Xu Z."/>
            <person name="Li H."/>
            <person name="Huang H."/>
            <person name="Zhang F."/>
            <person name="Xu H."/>
            <person name="Li N."/>
            <person name="Zhao C."/>
            <person name="Li S."/>
            <person name="Dong L."/>
            <person name="Huang Y."/>
            <person name="Li L."/>
            <person name="Xi Y."/>
            <person name="Qi Q."/>
            <person name="Li W."/>
            <person name="Zhang B."/>
            <person name="Hu W."/>
            <person name="Zhang Y."/>
            <person name="Tian X."/>
            <person name="Jiao Y."/>
            <person name="Liang X."/>
            <person name="Jin J."/>
            <person name="Gao L."/>
            <person name="Zheng W."/>
            <person name="Hao B."/>
            <person name="Liu S."/>
            <person name="Wang W."/>
            <person name="Yuan L."/>
            <person name="Cao M."/>
            <person name="McDermott J."/>
            <person name="Samudrala R."/>
            <person name="Wang J."/>
            <person name="Wong G.K."/>
            <person name="Yang H."/>
        </authorList>
    </citation>
    <scope>NUCLEOTIDE SEQUENCE [LARGE SCALE GENOMIC DNA]</scope>
</reference>
<organism evidence="3 5">
    <name type="scientific">Oryza sativa subsp. japonica</name>
    <name type="common">Rice</name>
    <dbReference type="NCBI Taxonomy" id="39947"/>
    <lineage>
        <taxon>Eukaryota</taxon>
        <taxon>Viridiplantae</taxon>
        <taxon>Streptophyta</taxon>
        <taxon>Embryophyta</taxon>
        <taxon>Tracheophyta</taxon>
        <taxon>Spermatophyta</taxon>
        <taxon>Magnoliopsida</taxon>
        <taxon>Liliopsida</taxon>
        <taxon>Poales</taxon>
        <taxon>Poaceae</taxon>
        <taxon>BOP clade</taxon>
        <taxon>Oryzoideae</taxon>
        <taxon>Oryzeae</taxon>
        <taxon>Oryzinae</taxon>
        <taxon>Oryza</taxon>
        <taxon>Oryza sativa</taxon>
    </lineage>
</organism>
<dbReference type="AlphaFoldDB" id="A0A8I3B0W7"/>
<accession>Q7XX85</accession>
<protein>
    <submittedName>
        <fullName evidence="2">OSJNBb0089K06.21 protein</fullName>
    </submittedName>
    <submittedName>
        <fullName evidence="3">P0650D04.4 protein</fullName>
    </submittedName>
</protein>
<evidence type="ECO:0000313" key="2">
    <source>
        <dbReference type="EMBL" id="CAD39678.1"/>
    </source>
</evidence>
<dbReference type="EMBL" id="AL663013">
    <property type="protein sequence ID" value="CAD39678.1"/>
    <property type="molecule type" value="Genomic_DNA"/>
</dbReference>
<dbReference type="EMBL" id="CR933497">
    <property type="protein sequence ID" value="CAI44600.1"/>
    <property type="molecule type" value="Genomic_DNA"/>
</dbReference>
<sequence>MSTPMSGGLGCPCGDEKQIWRREDEDRARLNPHSLRRLPLELMRPEPRGSPAARIGPSAFRAACDAAVGAPTSSLTEARGGDGDAMAPAAQGDGDDDGDDARGRRKQRRLETVTRRQRLRRRRQWREGKAEARVGEETVEGEGKGEGESGGREGGGETDGGSSAGDGDGGRRRRQRDGEAGVEAAARGDGDGLRGRRRRQCSVAARERESKRLGFEGYAQWAYFFEKAPRLPHITTNPLSAIFSVQTQYARGLYLITKNRRVFSQKSNLAL</sequence>
<reference evidence="4" key="6">
    <citation type="submission" date="2008-12" db="EMBL/GenBank/DDBJ databases">
        <title>Improved gene annotation of the rice (Oryza sativa) genomes.</title>
        <authorList>
            <person name="Wang J."/>
            <person name="Li R."/>
            <person name="Fan W."/>
            <person name="Huang Q."/>
            <person name="Zhang J."/>
            <person name="Zhou Y."/>
            <person name="Hu Y."/>
            <person name="Zi S."/>
            <person name="Li J."/>
            <person name="Ni P."/>
            <person name="Zheng H."/>
            <person name="Zhang Y."/>
            <person name="Zhao M."/>
            <person name="Hao Q."/>
            <person name="McDermott J."/>
            <person name="Samudrala R."/>
            <person name="Kristiansen K."/>
            <person name="Wong G.K.-S."/>
        </authorList>
    </citation>
    <scope>NUCLEOTIDE SEQUENCE</scope>
</reference>
<feature type="compositionally biased region" description="Gly residues" evidence="1">
    <location>
        <begin position="157"/>
        <end position="167"/>
    </location>
</feature>
<dbReference type="EMBL" id="CM000147">
    <property type="protein sequence ID" value="EAZ16247.1"/>
    <property type="molecule type" value="Genomic_DNA"/>
</dbReference>
<feature type="compositionally biased region" description="Basic and acidic residues" evidence="1">
    <location>
        <begin position="125"/>
        <end position="155"/>
    </location>
</feature>
<accession>Q5H9X9</accession>
<name>A0A8I3B0W7_ORYSJ</name>
<gene>
    <name evidence="4" type="ORF">OsJ_31702</name>
    <name evidence="2" type="ORF">OSJNBb0089K06.21</name>
    <name evidence="3" type="ORF">P0650D04.4</name>
</gene>
<feature type="region of interest" description="Disordered" evidence="1">
    <location>
        <begin position="22"/>
        <end position="56"/>
    </location>
</feature>
<accession>A0A8I3B0W7</accession>
<reference evidence="5" key="2">
    <citation type="journal article" date="2005" name="Nature">
        <title>The map-based sequence of the rice genome.</title>
        <authorList>
            <consortium name="International rice genome sequencing project (IRGSP)"/>
            <person name="Matsumoto T."/>
            <person name="Wu J."/>
            <person name="Kanamori H."/>
            <person name="Katayose Y."/>
            <person name="Fujisawa M."/>
            <person name="Namiki N."/>
            <person name="Mizuno H."/>
            <person name="Yamamoto K."/>
            <person name="Antonio B.A."/>
            <person name="Baba T."/>
            <person name="Sakata K."/>
            <person name="Nagamura Y."/>
            <person name="Aoki H."/>
            <person name="Arikawa K."/>
            <person name="Arita K."/>
            <person name="Bito T."/>
            <person name="Chiden Y."/>
            <person name="Fujitsuka N."/>
            <person name="Fukunaka R."/>
            <person name="Hamada M."/>
            <person name="Harada C."/>
            <person name="Hayashi A."/>
            <person name="Hijishita S."/>
            <person name="Honda M."/>
            <person name="Hosokawa S."/>
            <person name="Ichikawa Y."/>
            <person name="Idonuma A."/>
            <person name="Iijima M."/>
            <person name="Ikeda M."/>
            <person name="Ikeno M."/>
            <person name="Ito K."/>
            <person name="Ito S."/>
            <person name="Ito T."/>
            <person name="Ito Y."/>
            <person name="Ito Y."/>
            <person name="Iwabuchi A."/>
            <person name="Kamiya K."/>
            <person name="Karasawa W."/>
            <person name="Kurita K."/>
            <person name="Katagiri S."/>
            <person name="Kikuta A."/>
            <person name="Kobayashi H."/>
            <person name="Kobayashi N."/>
            <person name="Machita K."/>
            <person name="Maehara T."/>
            <person name="Masukawa M."/>
            <person name="Mizubayashi T."/>
            <person name="Mukai Y."/>
            <person name="Nagasaki H."/>
            <person name="Nagata Y."/>
            <person name="Naito S."/>
            <person name="Nakashima M."/>
            <person name="Nakama Y."/>
            <person name="Nakamichi Y."/>
            <person name="Nakamura M."/>
            <person name="Meguro A."/>
            <person name="Negishi M."/>
            <person name="Ohta I."/>
            <person name="Ohta T."/>
            <person name="Okamoto M."/>
            <person name="Ono N."/>
            <person name="Saji S."/>
            <person name="Sakaguchi M."/>
            <person name="Sakai K."/>
            <person name="Shibata M."/>
            <person name="Shimokawa T."/>
            <person name="Song J."/>
            <person name="Takazaki Y."/>
            <person name="Terasawa K."/>
            <person name="Tsugane M."/>
            <person name="Tsuji K."/>
            <person name="Ueda S."/>
            <person name="Waki K."/>
            <person name="Yamagata H."/>
            <person name="Yamamoto M."/>
            <person name="Yamamoto S."/>
            <person name="Yamane H."/>
            <person name="Yoshiki S."/>
            <person name="Yoshihara R."/>
            <person name="Yukawa K."/>
            <person name="Zhong H."/>
            <person name="Yano M."/>
            <person name="Yuan Q."/>
            <person name="Ouyang S."/>
            <person name="Liu J."/>
            <person name="Jones K.M."/>
            <person name="Gansberger K."/>
            <person name="Moffat K."/>
            <person name="Hill J."/>
            <person name="Bera J."/>
            <person name="Fadrosh D."/>
            <person name="Jin S."/>
            <person name="Johri S."/>
            <person name="Kim M."/>
            <person name="Overton L."/>
            <person name="Reardon M."/>
            <person name="Tsitrin T."/>
            <person name="Vuong H."/>
            <person name="Weaver B."/>
            <person name="Ciecko A."/>
            <person name="Tallon L."/>
            <person name="Jackson J."/>
            <person name="Pai G."/>
            <person name="Aken S.V."/>
            <person name="Utterback T."/>
            <person name="Reidmuller S."/>
            <person name="Feldblyum T."/>
            <person name="Hsiao J."/>
            <person name="Zismann V."/>
            <person name="Iobst S."/>
            <person name="de Vazeille A.R."/>
            <person name="Buell C.R."/>
            <person name="Ying K."/>
            <person name="Li Y."/>
            <person name="Lu T."/>
            <person name="Huang Y."/>
            <person name="Zhao Q."/>
            <person name="Feng Q."/>
            <person name="Zhang L."/>
            <person name="Zhu J."/>
            <person name="Weng Q."/>
            <person name="Mu J."/>
            <person name="Lu Y."/>
            <person name="Fan D."/>
            <person name="Liu Y."/>
            <person name="Guan J."/>
            <person name="Zhang Y."/>
            <person name="Yu S."/>
            <person name="Liu X."/>
            <person name="Zhang Y."/>
            <person name="Hong G."/>
            <person name="Han B."/>
            <person name="Choisne N."/>
            <person name="Demange N."/>
            <person name="Orjeda G."/>
            <person name="Samain S."/>
            <person name="Cattolico L."/>
            <person name="Pelletier E."/>
            <person name="Couloux A."/>
            <person name="Segurens B."/>
            <person name="Wincker P."/>
            <person name="D'Hont A."/>
            <person name="Scarpelli C."/>
            <person name="Weissenbach J."/>
            <person name="Salanoubat M."/>
            <person name="Quetier F."/>
            <person name="Yu Y."/>
            <person name="Kim H.R."/>
            <person name="Rambo T."/>
            <person name="Currie J."/>
            <person name="Collura K."/>
            <person name="Luo M."/>
            <person name="Yang T."/>
            <person name="Ammiraju J.S.S."/>
            <person name="Engler F."/>
            <person name="Soderlund C."/>
            <person name="Wing R.A."/>
            <person name="Palmer L.E."/>
            <person name="de la Bastide M."/>
            <person name="Spiegel L."/>
            <person name="Nascimento L."/>
            <person name="Zutavern T."/>
            <person name="O'Shaughnessy A."/>
            <person name="Dike S."/>
            <person name="Dedhia N."/>
            <person name="Preston R."/>
            <person name="Balija V."/>
            <person name="McCombie W.R."/>
            <person name="Chow T."/>
            <person name="Chen H."/>
            <person name="Chung M."/>
            <person name="Chen C."/>
            <person name="Shaw J."/>
            <person name="Wu H."/>
            <person name="Hsiao K."/>
            <person name="Chao Y."/>
            <person name="Chu M."/>
            <person name="Cheng C."/>
            <person name="Hour A."/>
            <person name="Lee P."/>
            <person name="Lin S."/>
            <person name="Lin Y."/>
            <person name="Liou J."/>
            <person name="Liu S."/>
            <person name="Hsing Y."/>
            <person name="Raghuvanshi S."/>
            <person name="Mohanty A."/>
            <person name="Bharti A.K."/>
            <person name="Gaur A."/>
            <person name="Gupta V."/>
            <person name="Kumar D."/>
            <person name="Ravi V."/>
            <person name="Vij S."/>
            <person name="Kapur A."/>
            <person name="Khurana P."/>
            <person name="Khurana P."/>
            <person name="Khurana J.P."/>
            <person name="Tyagi A.K."/>
            <person name="Gaikwad K."/>
            <person name="Singh A."/>
            <person name="Dalal V."/>
            <person name="Srivastava S."/>
            <person name="Dixit A."/>
            <person name="Pal A.K."/>
            <person name="Ghazi I.A."/>
            <person name="Yadav M."/>
            <person name="Pandit A."/>
            <person name="Bhargava A."/>
            <person name="Sureshbabu K."/>
            <person name="Batra K."/>
            <person name="Sharma T.R."/>
            <person name="Mohapatra T."/>
            <person name="Singh N.K."/>
            <person name="Messing J."/>
            <person name="Nelson A.B."/>
            <person name="Fuks G."/>
            <person name="Kavchok S."/>
            <person name="Keizer G."/>
            <person name="Linton E."/>
            <person name="Llaca V."/>
            <person name="Song R."/>
            <person name="Tanyolac B."/>
            <person name="Young S."/>
            <person name="Ho-Il K."/>
            <person name="Hahn J.H."/>
            <person name="Sangsakoo G."/>
            <person name="Vanavichit A."/>
            <person name="de Mattos Luiz.A.T."/>
            <person name="Zimmer P.D."/>
            <person name="Malone G."/>
            <person name="Dellagostin O."/>
            <person name="de Oliveira A.C."/>
            <person name="Bevan M."/>
            <person name="Bancroft I."/>
            <person name="Minx P."/>
            <person name="Cordum H."/>
            <person name="Wilson R."/>
            <person name="Cheng Z."/>
            <person name="Jin W."/>
            <person name="Jiang J."/>
            <person name="Leong S.A."/>
            <person name="Iwama H."/>
            <person name="Gojobori T."/>
            <person name="Itoh T."/>
            <person name="Niimura Y."/>
            <person name="Fujii Y."/>
            <person name="Habara T."/>
            <person name="Sakai H."/>
            <person name="Sato Y."/>
            <person name="Wilson G."/>
            <person name="Kumar K."/>
            <person name="McCouch S."/>
            <person name="Juretic N."/>
            <person name="Hoen D."/>
            <person name="Wright S."/>
            <person name="Bruskiewich R."/>
            <person name="Bureau T."/>
            <person name="Miyao A."/>
            <person name="Hirochika H."/>
            <person name="Nishikawa T."/>
            <person name="Kadowaki K."/>
            <person name="Sugiura M."/>
            <person name="Burr B."/>
            <person name="Sasaki T."/>
        </authorList>
    </citation>
    <scope>NUCLEOTIDE SEQUENCE [LARGE SCALE GENOMIC DNA]</scope>
    <source>
        <strain evidence="5">cv. Nipponbare</strain>
    </source>
</reference>
<feature type="region of interest" description="Disordered" evidence="1">
    <location>
        <begin position="70"/>
        <end position="198"/>
    </location>
</feature>
<evidence type="ECO:0000256" key="1">
    <source>
        <dbReference type="SAM" id="MobiDB-lite"/>
    </source>
</evidence>
<evidence type="ECO:0000313" key="3">
    <source>
        <dbReference type="EMBL" id="CAI44600.1"/>
    </source>
</evidence>
<dbReference type="Proteomes" id="UP000000763">
    <property type="component" value="Chromosome 4"/>
</dbReference>